<gene>
    <name evidence="8" type="ORF">MAR_003851</name>
</gene>
<name>A0ABY7EYJ6_MYAAR</name>
<keyword evidence="4 5" id="KW-0175">Coiled coil</keyword>
<evidence type="ECO:0000256" key="1">
    <source>
        <dbReference type="ARBA" id="ARBA00004496"/>
    </source>
</evidence>
<evidence type="ECO:0000256" key="6">
    <source>
        <dbReference type="SAM" id="MobiDB-lite"/>
    </source>
</evidence>
<dbReference type="Gene3D" id="2.30.29.30">
    <property type="entry name" value="Pleckstrin-homology domain (PH domain)/Phosphotyrosine-binding domain (PTB)"/>
    <property type="match status" value="1"/>
</dbReference>
<feature type="compositionally biased region" description="Polar residues" evidence="6">
    <location>
        <begin position="459"/>
        <end position="470"/>
    </location>
</feature>
<dbReference type="InterPro" id="IPR011993">
    <property type="entry name" value="PH-like_dom_sf"/>
</dbReference>
<keyword evidence="3" id="KW-0677">Repeat</keyword>
<evidence type="ECO:0000256" key="2">
    <source>
        <dbReference type="ARBA" id="ARBA00022490"/>
    </source>
</evidence>
<evidence type="ECO:0000313" key="8">
    <source>
        <dbReference type="EMBL" id="WAR13746.1"/>
    </source>
</evidence>
<feature type="compositionally biased region" description="Basic and acidic residues" evidence="6">
    <location>
        <begin position="148"/>
        <end position="165"/>
    </location>
</feature>
<dbReference type="PANTHER" id="PTHR14338">
    <property type="entry name" value="ACTIN FILAMENT-ASSOCIATED PROTEIN 1 FAMILY MEMBER"/>
    <property type="match status" value="1"/>
</dbReference>
<comment type="subcellular location">
    <subcellularLocation>
        <location evidence="1">Cytoplasm</location>
    </subcellularLocation>
</comment>
<feature type="region of interest" description="Disordered" evidence="6">
    <location>
        <begin position="58"/>
        <end position="201"/>
    </location>
</feature>
<accession>A0ABY7EYJ6</accession>
<dbReference type="CDD" id="cd00821">
    <property type="entry name" value="PH"/>
    <property type="match status" value="1"/>
</dbReference>
<feature type="coiled-coil region" evidence="5">
    <location>
        <begin position="703"/>
        <end position="774"/>
    </location>
</feature>
<feature type="domain" description="PH" evidence="7">
    <location>
        <begin position="334"/>
        <end position="431"/>
    </location>
</feature>
<proteinExistence type="predicted"/>
<dbReference type="EMBL" id="CP111020">
    <property type="protein sequence ID" value="WAR13746.1"/>
    <property type="molecule type" value="Genomic_DNA"/>
</dbReference>
<dbReference type="SUPFAM" id="SSF50729">
    <property type="entry name" value="PH domain-like"/>
    <property type="match status" value="1"/>
</dbReference>
<dbReference type="SMART" id="SM00233">
    <property type="entry name" value="PH"/>
    <property type="match status" value="1"/>
</dbReference>
<feature type="compositionally biased region" description="Polar residues" evidence="6">
    <location>
        <begin position="95"/>
        <end position="104"/>
    </location>
</feature>
<evidence type="ECO:0000256" key="3">
    <source>
        <dbReference type="ARBA" id="ARBA00022737"/>
    </source>
</evidence>
<evidence type="ECO:0000256" key="4">
    <source>
        <dbReference type="ARBA" id="ARBA00023054"/>
    </source>
</evidence>
<feature type="compositionally biased region" description="Low complexity" evidence="6">
    <location>
        <begin position="629"/>
        <end position="642"/>
    </location>
</feature>
<organism evidence="8 9">
    <name type="scientific">Mya arenaria</name>
    <name type="common">Soft-shell clam</name>
    <dbReference type="NCBI Taxonomy" id="6604"/>
    <lineage>
        <taxon>Eukaryota</taxon>
        <taxon>Metazoa</taxon>
        <taxon>Spiralia</taxon>
        <taxon>Lophotrochozoa</taxon>
        <taxon>Mollusca</taxon>
        <taxon>Bivalvia</taxon>
        <taxon>Autobranchia</taxon>
        <taxon>Heteroconchia</taxon>
        <taxon>Euheterodonta</taxon>
        <taxon>Imparidentia</taxon>
        <taxon>Neoheterodontei</taxon>
        <taxon>Myida</taxon>
        <taxon>Myoidea</taxon>
        <taxon>Myidae</taxon>
        <taxon>Mya</taxon>
    </lineage>
</organism>
<reference evidence="8" key="1">
    <citation type="submission" date="2022-11" db="EMBL/GenBank/DDBJ databases">
        <title>Centuries of genome instability and evolution in soft-shell clam transmissible cancer (bioRxiv).</title>
        <authorList>
            <person name="Hart S.F.M."/>
            <person name="Yonemitsu M.A."/>
            <person name="Giersch R.M."/>
            <person name="Beal B.F."/>
            <person name="Arriagada G."/>
            <person name="Davis B.W."/>
            <person name="Ostrander E.A."/>
            <person name="Goff S.P."/>
            <person name="Metzger M.J."/>
        </authorList>
    </citation>
    <scope>NUCLEOTIDE SEQUENCE</scope>
    <source>
        <strain evidence="8">MELC-2E11</strain>
        <tissue evidence="8">Siphon/mantle</tissue>
    </source>
</reference>
<protein>
    <recommendedName>
        <fullName evidence="7">PH domain-containing protein</fullName>
    </recommendedName>
</protein>
<keyword evidence="2" id="KW-0963">Cytoplasm</keyword>
<feature type="compositionally biased region" description="Basic and acidic residues" evidence="6">
    <location>
        <begin position="647"/>
        <end position="658"/>
    </location>
</feature>
<sequence>MSDMVQEEYFQHMDKLEALGVPVHPLVSTPESGRDSLTGASNDDFAAYQRELSRALIDSETSPDVTEVKVYDDIDPSDVATDDSGYEKAKDMSPLSKSTSSEEQAQVFGIPKPPPLPPRRDRASSDAASRSSIGSILDEHIITTPDAKCGDHSESLDRKSTHSAEEEYDAMSVGSPDDPSGSFIQPRTPDHIRLPRPTRRKARAQRKLGKSLTSLWEVSQPYQALDDVVDKLDTRPSFVIILMGYLATAHKRDGRRSYEIHLDHDSFESHVFLCDFKEWADIWCETILQVRVPKQLIGTSSSQKSLPDMIIPRTPGPPELRIVEEVSPAEVKKHIKHQGFLDIYSSFNKRKWGKRWCIVHENNFECYRSPTSDTCELEFLLRNCALQRAIKETSSELGLMLTENNREKITIEPVSWSELGSWLRVLMAETSTPSTPDGLQGYMDDTHPYHEAVEITRKPQASTAKSQNSKARTKNVDRDSGICSSESADGRFGSLERASKGSPTASTVITVHKDFSDSSLPRVSVQETGAIYTMVRKSSGAGSQSGPSLTSSITGVTVQAGNKKGESSTAENLIGGKDTQKISAMNASHTSELDESGLFEDFEANIAPLEYKRGESLVDEIMSQFQTQLSSSFSTNSESSEQICGTTEHDNKNHESSDTHGLVIEDPNDAGQDKKSTKALSDLSRSSDPSKRSSFGRNMFWSHEDQQEILAELRTRLVQLKQDRITIRNRKEKVTCSIDREFLSAEFDRLDRECKKVADEIKSIEEEAAKYSAKQVSERRFSDMDAIVDYVIEEEEISAIEEEVSVIDEEEVEFIELTEIKLTCVPEDIVGELEHDNNKETVVDYNEETNGDLKGDCKEETEGKLKGYCKKELEKDANERAENIEHQEFTVCNDEVTLEKSFANEIVTSDGKKSEYLGQTNVESVNFIDTSLIHSRDDKDVSKIQNSNIERSCNLNSEEKCHDIEEEKCINNGESNSGLNDGNGDAKVMETDDTEAVEKINTEIETHKAGCEDPGTDQLEHGLSEDKREININNNKVASELKQCCSVSK</sequence>
<feature type="region of interest" description="Disordered" evidence="6">
    <location>
        <begin position="457"/>
        <end position="504"/>
    </location>
</feature>
<evidence type="ECO:0000313" key="9">
    <source>
        <dbReference type="Proteomes" id="UP001164746"/>
    </source>
</evidence>
<feature type="region of interest" description="Disordered" evidence="6">
    <location>
        <begin position="629"/>
        <end position="698"/>
    </location>
</feature>
<dbReference type="PANTHER" id="PTHR14338:SF7">
    <property type="entry name" value="PH DOMAIN-CONTAINING PROTEIN"/>
    <property type="match status" value="1"/>
</dbReference>
<dbReference type="Pfam" id="PF00169">
    <property type="entry name" value="PH"/>
    <property type="match status" value="1"/>
</dbReference>
<keyword evidence="9" id="KW-1185">Reference proteome</keyword>
<dbReference type="InterPro" id="IPR001849">
    <property type="entry name" value="PH_domain"/>
</dbReference>
<evidence type="ECO:0000256" key="5">
    <source>
        <dbReference type="SAM" id="Coils"/>
    </source>
</evidence>
<dbReference type="Proteomes" id="UP001164746">
    <property type="component" value="Chromosome 9"/>
</dbReference>
<dbReference type="PROSITE" id="PS50003">
    <property type="entry name" value="PH_DOMAIN"/>
    <property type="match status" value="1"/>
</dbReference>
<dbReference type="InterPro" id="IPR030113">
    <property type="entry name" value="AFAP"/>
</dbReference>
<evidence type="ECO:0000259" key="7">
    <source>
        <dbReference type="PROSITE" id="PS50003"/>
    </source>
</evidence>